<reference evidence="2 3" key="1">
    <citation type="submission" date="2022-10" db="EMBL/GenBank/DDBJ databases">
        <authorList>
            <person name="Xie J."/>
            <person name="Shen N."/>
        </authorList>
    </citation>
    <scope>NUCLEOTIDE SEQUENCE [LARGE SCALE GENOMIC DNA]</scope>
    <source>
        <strain evidence="2 3">DSM 41681</strain>
    </source>
</reference>
<comment type="caution">
    <text evidence="2">The sequence shown here is derived from an EMBL/GenBank/DDBJ whole genome shotgun (WGS) entry which is preliminary data.</text>
</comment>
<dbReference type="EMBL" id="JAOZYB010000153">
    <property type="protein sequence ID" value="MEB3962495.1"/>
    <property type="molecule type" value="Genomic_DNA"/>
</dbReference>
<protein>
    <submittedName>
        <fullName evidence="2">DUF3152 domain-containing protein</fullName>
    </submittedName>
</protein>
<evidence type="ECO:0000313" key="3">
    <source>
        <dbReference type="Proteomes" id="UP001352223"/>
    </source>
</evidence>
<dbReference type="SUPFAM" id="SSF55486">
    <property type="entry name" value="Metalloproteases ('zincins'), catalytic domain"/>
    <property type="match status" value="1"/>
</dbReference>
<dbReference type="Pfam" id="PF11350">
    <property type="entry name" value="DUF3152"/>
    <property type="match status" value="1"/>
</dbReference>
<accession>A0ABU6CF43</accession>
<evidence type="ECO:0000259" key="1">
    <source>
        <dbReference type="Pfam" id="PF11350"/>
    </source>
</evidence>
<gene>
    <name evidence="2" type="ORF">OKJ48_19880</name>
</gene>
<keyword evidence="3" id="KW-1185">Reference proteome</keyword>
<feature type="domain" description="DUF3152" evidence="1">
    <location>
        <begin position="47"/>
        <end position="211"/>
    </location>
</feature>
<sequence>MIASVLVAGSAAYAYWQHTKELAVTRCVRSGGGPSAAAMGAVPGALPVVGPGTFTVARGEGEAAGPGHRLRRYKVLVEDGIGVKADAAARQIAGILGDPRGWSRDGVDSFQLVDSGPRDFIIKIATPHTVDCLCGSAGLDTGGEVNCSIGESVVVNLRRWVDGSPEFDGPIGEYRALIVNHEVGHRIGHGHETCPGAGRPAPAMMQQIKGLHGCTANAWPYDRAGTYLGGPHVA</sequence>
<proteinExistence type="predicted"/>
<organism evidence="2 3">
    <name type="scientific">Streptomyces kunmingensis</name>
    <dbReference type="NCBI Taxonomy" id="68225"/>
    <lineage>
        <taxon>Bacteria</taxon>
        <taxon>Bacillati</taxon>
        <taxon>Actinomycetota</taxon>
        <taxon>Actinomycetes</taxon>
        <taxon>Kitasatosporales</taxon>
        <taxon>Streptomycetaceae</taxon>
        <taxon>Streptomyces</taxon>
    </lineage>
</organism>
<evidence type="ECO:0000313" key="2">
    <source>
        <dbReference type="EMBL" id="MEB3962495.1"/>
    </source>
</evidence>
<name>A0ABU6CF43_9ACTN</name>
<dbReference type="Proteomes" id="UP001352223">
    <property type="component" value="Unassembled WGS sequence"/>
</dbReference>
<dbReference type="InterPro" id="IPR022603">
    <property type="entry name" value="DUF3152"/>
</dbReference>